<dbReference type="PANTHER" id="PTHR35317">
    <property type="entry name" value="OS04G0629600 PROTEIN"/>
    <property type="match status" value="1"/>
</dbReference>
<reference evidence="3 4" key="1">
    <citation type="submission" date="2019-08" db="EMBL/GenBank/DDBJ databases">
        <title>Draft genome sequences of two oriental melons (Cucumis melo L. var makuwa).</title>
        <authorList>
            <person name="Kwon S.-Y."/>
        </authorList>
    </citation>
    <scope>NUCLEOTIDE SEQUENCE [LARGE SCALE GENOMIC DNA]</scope>
    <source>
        <strain evidence="4">cv. Chang Bougi</strain>
        <strain evidence="3">cv. SW 3</strain>
        <tissue evidence="2">Leaf</tissue>
    </source>
</reference>
<gene>
    <name evidence="2" type="ORF">E5676_scaffold325G001050</name>
    <name evidence="1" type="ORF">E6C27_scaffold130G00550</name>
</gene>
<sequence length="145" mass="16441">MEGIREGNSTTRPSFLDGENYGYWKSRMEWISEEDDAAIGNLRALNASFNVVDQNVFKLINTYKSVKAAWDILEVAYKGTSKVKISRLQILTLRFEALQMTDDETIAEFNVRVLGIANKSDALGKRCMTQNLSEKFLDLFLLSST</sequence>
<name>A0A5D3DUM0_CUCMM</name>
<proteinExistence type="predicted"/>
<dbReference type="Proteomes" id="UP000321393">
    <property type="component" value="Unassembled WGS sequence"/>
</dbReference>
<dbReference type="EMBL" id="SSTE01004567">
    <property type="protein sequence ID" value="KAA0062466.1"/>
    <property type="molecule type" value="Genomic_DNA"/>
</dbReference>
<comment type="caution">
    <text evidence="2">The sequence shown here is derived from an EMBL/GenBank/DDBJ whole genome shotgun (WGS) entry which is preliminary data.</text>
</comment>
<dbReference type="EMBL" id="SSTD01002800">
    <property type="protein sequence ID" value="TYK27416.1"/>
    <property type="molecule type" value="Genomic_DNA"/>
</dbReference>
<protein>
    <submittedName>
        <fullName evidence="2">Gag-pol polyprotein</fullName>
    </submittedName>
</protein>
<evidence type="ECO:0000313" key="3">
    <source>
        <dbReference type="Proteomes" id="UP000321393"/>
    </source>
</evidence>
<dbReference type="Pfam" id="PF14223">
    <property type="entry name" value="Retrotran_gag_2"/>
    <property type="match status" value="1"/>
</dbReference>
<dbReference type="Proteomes" id="UP000321947">
    <property type="component" value="Unassembled WGS sequence"/>
</dbReference>
<organism evidence="2 4">
    <name type="scientific">Cucumis melo var. makuwa</name>
    <name type="common">Oriental melon</name>
    <dbReference type="NCBI Taxonomy" id="1194695"/>
    <lineage>
        <taxon>Eukaryota</taxon>
        <taxon>Viridiplantae</taxon>
        <taxon>Streptophyta</taxon>
        <taxon>Embryophyta</taxon>
        <taxon>Tracheophyta</taxon>
        <taxon>Spermatophyta</taxon>
        <taxon>Magnoliopsida</taxon>
        <taxon>eudicotyledons</taxon>
        <taxon>Gunneridae</taxon>
        <taxon>Pentapetalae</taxon>
        <taxon>rosids</taxon>
        <taxon>fabids</taxon>
        <taxon>Cucurbitales</taxon>
        <taxon>Cucurbitaceae</taxon>
        <taxon>Benincaseae</taxon>
        <taxon>Cucumis</taxon>
    </lineage>
</organism>
<dbReference type="AlphaFoldDB" id="A0A5D3DUM0"/>
<evidence type="ECO:0000313" key="4">
    <source>
        <dbReference type="Proteomes" id="UP000321947"/>
    </source>
</evidence>
<accession>A0A5D3DUM0</accession>
<evidence type="ECO:0000313" key="1">
    <source>
        <dbReference type="EMBL" id="KAA0062466.1"/>
    </source>
</evidence>
<evidence type="ECO:0000313" key="2">
    <source>
        <dbReference type="EMBL" id="TYK27416.1"/>
    </source>
</evidence>
<dbReference type="PANTHER" id="PTHR35317:SF35">
    <property type="entry name" value="DUF4219 DOMAIN-CONTAINING PROTEIN"/>
    <property type="match status" value="1"/>
</dbReference>
<dbReference type="OrthoDB" id="1747372at2759"/>